<proteinExistence type="predicted"/>
<evidence type="ECO:0000259" key="1">
    <source>
        <dbReference type="PROSITE" id="PS51910"/>
    </source>
</evidence>
<organism evidence="2 3">
    <name type="scientific">Rotaria magnacalcarata</name>
    <dbReference type="NCBI Taxonomy" id="392030"/>
    <lineage>
        <taxon>Eukaryota</taxon>
        <taxon>Metazoa</taxon>
        <taxon>Spiralia</taxon>
        <taxon>Gnathifera</taxon>
        <taxon>Rotifera</taxon>
        <taxon>Eurotatoria</taxon>
        <taxon>Bdelloidea</taxon>
        <taxon>Philodinida</taxon>
        <taxon>Philodinidae</taxon>
        <taxon>Rotaria</taxon>
    </lineage>
</organism>
<gene>
    <name evidence="2" type="ORF">SMN809_LOCUS43309</name>
</gene>
<accession>A0A8S3AHA7</accession>
<feature type="non-terminal residue" evidence="2">
    <location>
        <position position="1"/>
    </location>
</feature>
<dbReference type="EMBL" id="CAJOBI010127419">
    <property type="protein sequence ID" value="CAF4707854.1"/>
    <property type="molecule type" value="Genomic_DNA"/>
</dbReference>
<sequence>ANNLGGMFVWSLDMDDFNGAFCNNGTYPFIKNSLALLPTNLPSYI</sequence>
<protein>
    <recommendedName>
        <fullName evidence="1">GH18 domain-containing protein</fullName>
    </recommendedName>
</protein>
<dbReference type="InterPro" id="IPR001223">
    <property type="entry name" value="Glyco_hydro18_cat"/>
</dbReference>
<dbReference type="Proteomes" id="UP000676336">
    <property type="component" value="Unassembled WGS sequence"/>
</dbReference>
<evidence type="ECO:0000313" key="2">
    <source>
        <dbReference type="EMBL" id="CAF4707854.1"/>
    </source>
</evidence>
<dbReference type="InterPro" id="IPR017853">
    <property type="entry name" value="GH"/>
</dbReference>
<feature type="domain" description="GH18" evidence="1">
    <location>
        <begin position="1"/>
        <end position="40"/>
    </location>
</feature>
<dbReference type="GO" id="GO:0005975">
    <property type="term" value="P:carbohydrate metabolic process"/>
    <property type="evidence" value="ECO:0007669"/>
    <property type="project" value="InterPro"/>
</dbReference>
<dbReference type="AlphaFoldDB" id="A0A8S3AHA7"/>
<dbReference type="SUPFAM" id="SSF51445">
    <property type="entry name" value="(Trans)glycosidases"/>
    <property type="match status" value="1"/>
</dbReference>
<name>A0A8S3AHA7_9BILA</name>
<comment type="caution">
    <text evidence="2">The sequence shown here is derived from an EMBL/GenBank/DDBJ whole genome shotgun (WGS) entry which is preliminary data.</text>
</comment>
<dbReference type="PROSITE" id="PS51910">
    <property type="entry name" value="GH18_2"/>
    <property type="match status" value="1"/>
</dbReference>
<evidence type="ECO:0000313" key="3">
    <source>
        <dbReference type="Proteomes" id="UP000676336"/>
    </source>
</evidence>
<reference evidence="2" key="1">
    <citation type="submission" date="2021-02" db="EMBL/GenBank/DDBJ databases">
        <authorList>
            <person name="Nowell W R."/>
        </authorList>
    </citation>
    <scope>NUCLEOTIDE SEQUENCE</scope>
</reference>
<dbReference type="Gene3D" id="3.20.20.80">
    <property type="entry name" value="Glycosidases"/>
    <property type="match status" value="1"/>
</dbReference>